<dbReference type="GO" id="GO:0030170">
    <property type="term" value="F:pyridoxal phosphate binding"/>
    <property type="evidence" value="ECO:0007669"/>
    <property type="project" value="TreeGrafter"/>
</dbReference>
<dbReference type="Gene3D" id="3.40.640.10">
    <property type="entry name" value="Type I PLP-dependent aspartate aminotransferase-like (Major domain)"/>
    <property type="match status" value="2"/>
</dbReference>
<evidence type="ECO:0000256" key="6">
    <source>
        <dbReference type="ARBA" id="ARBA00023002"/>
    </source>
</evidence>
<gene>
    <name evidence="8 12" type="primary">gcvP</name>
    <name evidence="12" type="ORF">ENO59_09555</name>
</gene>
<evidence type="ECO:0000256" key="4">
    <source>
        <dbReference type="ARBA" id="ARBA00011690"/>
    </source>
</evidence>
<dbReference type="GO" id="GO:0016594">
    <property type="term" value="F:glycine binding"/>
    <property type="evidence" value="ECO:0007669"/>
    <property type="project" value="TreeGrafter"/>
</dbReference>
<evidence type="ECO:0000313" key="12">
    <source>
        <dbReference type="EMBL" id="HER96743.1"/>
    </source>
</evidence>
<evidence type="ECO:0000256" key="2">
    <source>
        <dbReference type="ARBA" id="ARBA00003788"/>
    </source>
</evidence>
<dbReference type="Pfam" id="PF02347">
    <property type="entry name" value="GDC-P"/>
    <property type="match status" value="2"/>
</dbReference>
<comment type="subunit">
    <text evidence="4 8">The glycine cleavage system is composed of four proteins: P, T, L and H.</text>
</comment>
<dbReference type="FunFam" id="3.40.640.10:FF:000007">
    <property type="entry name" value="glycine dehydrogenase (Decarboxylating), mitochondrial"/>
    <property type="match status" value="1"/>
</dbReference>
<proteinExistence type="inferred from homology"/>
<dbReference type="InterPro" id="IPR015421">
    <property type="entry name" value="PyrdxlP-dep_Trfase_major"/>
</dbReference>
<comment type="caution">
    <text evidence="12">The sequence shown here is derived from an EMBL/GenBank/DDBJ whole genome shotgun (WGS) entry which is preliminary data.</text>
</comment>
<dbReference type="EC" id="1.4.4.2" evidence="8"/>
<dbReference type="InterPro" id="IPR049316">
    <property type="entry name" value="GDC-P_C"/>
</dbReference>
<feature type="domain" description="Glycine dehydrogenase C-terminal" evidence="11">
    <location>
        <begin position="777"/>
        <end position="897"/>
    </location>
</feature>
<feature type="domain" description="Glycine cleavage system P-protein N-terminal" evidence="10">
    <location>
        <begin position="477"/>
        <end position="732"/>
    </location>
</feature>
<dbReference type="InterPro" id="IPR003437">
    <property type="entry name" value="GcvP"/>
</dbReference>
<evidence type="ECO:0000259" key="10">
    <source>
        <dbReference type="Pfam" id="PF02347"/>
    </source>
</evidence>
<comment type="function">
    <text evidence="2 8">The glycine cleavage system catalyzes the degradation of glycine. The P protein binds the alpha-amino group of glycine through its pyridoxal phosphate cofactor; CO(2) is released and the remaining methylamine moiety is then transferred to the lipoamide cofactor of the H protein.</text>
</comment>
<dbReference type="InterPro" id="IPR020581">
    <property type="entry name" value="GDC_P"/>
</dbReference>
<dbReference type="PANTHER" id="PTHR11773:SF1">
    <property type="entry name" value="GLYCINE DEHYDROGENASE (DECARBOXYLATING), MITOCHONDRIAL"/>
    <property type="match status" value="1"/>
</dbReference>
<evidence type="ECO:0000256" key="8">
    <source>
        <dbReference type="HAMAP-Rule" id="MF_00711"/>
    </source>
</evidence>
<feature type="modified residue" description="N6-(pyridoxal phosphate)lysine" evidence="8 9">
    <location>
        <position position="705"/>
    </location>
</feature>
<dbReference type="HAMAP" id="MF_00711">
    <property type="entry name" value="GcvP"/>
    <property type="match status" value="1"/>
</dbReference>
<dbReference type="InterPro" id="IPR049315">
    <property type="entry name" value="GDC-P_N"/>
</dbReference>
<evidence type="ECO:0000259" key="11">
    <source>
        <dbReference type="Pfam" id="PF21478"/>
    </source>
</evidence>
<evidence type="ECO:0000256" key="7">
    <source>
        <dbReference type="ARBA" id="ARBA00049026"/>
    </source>
</evidence>
<name>A0A7V2F796_RHOMR</name>
<evidence type="ECO:0000256" key="3">
    <source>
        <dbReference type="ARBA" id="ARBA00010756"/>
    </source>
</evidence>
<dbReference type="GO" id="GO:0005960">
    <property type="term" value="C:glycine cleavage complex"/>
    <property type="evidence" value="ECO:0007669"/>
    <property type="project" value="TreeGrafter"/>
</dbReference>
<dbReference type="InterPro" id="IPR015422">
    <property type="entry name" value="PyrdxlP-dep_Trfase_small"/>
</dbReference>
<accession>A0A7V2F796</accession>
<reference evidence="12" key="1">
    <citation type="journal article" date="2020" name="mSystems">
        <title>Genome- and Community-Level Interaction Insights into Carbon Utilization and Element Cycling Functions of Hydrothermarchaeota in Hydrothermal Sediment.</title>
        <authorList>
            <person name="Zhou Z."/>
            <person name="Liu Y."/>
            <person name="Xu W."/>
            <person name="Pan J."/>
            <person name="Luo Z.H."/>
            <person name="Li M."/>
        </authorList>
    </citation>
    <scope>NUCLEOTIDE SEQUENCE [LARGE SCALE GENOMIC DNA]</scope>
    <source>
        <strain evidence="12">SpSt-143</strain>
    </source>
</reference>
<dbReference type="GO" id="GO:0004375">
    <property type="term" value="F:glycine dehydrogenase (decarboxylating) activity"/>
    <property type="evidence" value="ECO:0007669"/>
    <property type="project" value="UniProtKB-EC"/>
</dbReference>
<keyword evidence="6 8" id="KW-0560">Oxidoreductase</keyword>
<dbReference type="SUPFAM" id="SSF53383">
    <property type="entry name" value="PLP-dependent transferases"/>
    <property type="match status" value="2"/>
</dbReference>
<evidence type="ECO:0000256" key="9">
    <source>
        <dbReference type="PIRSR" id="PIRSR603437-50"/>
    </source>
</evidence>
<keyword evidence="5 8" id="KW-0663">Pyridoxal phosphate</keyword>
<dbReference type="InterPro" id="IPR015424">
    <property type="entry name" value="PyrdxlP-dep_Trfase"/>
</dbReference>
<comment type="similarity">
    <text evidence="3 8">Belongs to the GcvP family.</text>
</comment>
<evidence type="ECO:0000256" key="1">
    <source>
        <dbReference type="ARBA" id="ARBA00001933"/>
    </source>
</evidence>
<sequence>MAIDLSPTDRFADRHIGPSEAEIQQMLQALGLTSLEALIDETIPEPIRTRHALQIPPACSEAALLEKLERLAAKNAPFRSFIGMGYYDTVTPPVIQRNVLENPAWYTAYTPYQAEIAQGRLEALLNFQTMIIDLTGLELANASLLDEATAAAEAMMMLRRLTTDPGRNTFFISETCHPQTIAVVATRAEPLGVRIVVGDHRAFTPGPELLGVLLQYPATDGAIYDYRDYCAQVHAAGAYVVVAADLLSLTLLMPPGEFGADVAVGSTQRFGMPMGYGGPHAAYFATRDAFKRQVPGRIIGVSRDADGHLALRMALQTREQHIRRDKATSNICTAQVLPAIMASFYAIYHGPEGLRRIAERIHNLTRVLAAGLERLGYRLRHKHFFDTLRLDTTPAEAARIREAALARRINLRYYEDGSVGLSLDEATTAEELETLLEVFALGQPRAFTAAALATTMESGYQGPLARTSPYLTHPVFQRYHSETELMRYLHHLASRDLSLVHSMIPLGSCTMKLNAAAELMALSWPAFMRVHPFAPLDQVQGYREMLDQLEQWLKDITGFAAVTFQPNSGAAGEYTGLLIIRAYHQSRGEGHRKVCLIPASAHGTNPASAVMAGMEVVVVQCDENGNIDLNDLQAKAEAHRDRLAALMVTYPSTHGVFEPHIREICDIIHACGGQVYLDGANMNAQVGLCRPAEYGADLCHLNLHKTFAIPHGGGGPGAGPVCVAEHLKPFLPSHPVIPTGGSQAIGPVAATPFGSASILLISWAYIALMGAEGLRRASAVAILNANYLAQQLEHAFEILYRGPNGRVAHEFILDLRPFRRQGITEIDVAKRLIDYGFHAPTVSFPVAGTMMIEPTESESKEELDRFCEALRRIRAEIEEVLTGWADPEHNVLKQAPHTAAMVASDHWEMPYGREKAAFPAPWTRTRKFWPAVRRVDEAYGDRNLMCACPPVEAYAV</sequence>
<comment type="cofactor">
    <cofactor evidence="1 8 9">
        <name>pyridoxal 5'-phosphate</name>
        <dbReference type="ChEBI" id="CHEBI:597326"/>
    </cofactor>
</comment>
<dbReference type="PANTHER" id="PTHR11773">
    <property type="entry name" value="GLYCINE DEHYDROGENASE, DECARBOXYLATING"/>
    <property type="match status" value="1"/>
</dbReference>
<dbReference type="Gene3D" id="3.90.1150.10">
    <property type="entry name" value="Aspartate Aminotransferase, domain 1"/>
    <property type="match status" value="2"/>
</dbReference>
<dbReference type="NCBIfam" id="TIGR00461">
    <property type="entry name" value="gcvP"/>
    <property type="match status" value="1"/>
</dbReference>
<dbReference type="GO" id="GO:0019464">
    <property type="term" value="P:glycine decarboxylation via glycine cleavage system"/>
    <property type="evidence" value="ECO:0007669"/>
    <property type="project" value="UniProtKB-UniRule"/>
</dbReference>
<dbReference type="EMBL" id="DSGB01000006">
    <property type="protein sequence ID" value="HER96743.1"/>
    <property type="molecule type" value="Genomic_DNA"/>
</dbReference>
<comment type="catalytic activity">
    <reaction evidence="7 8">
        <text>N(6)-[(R)-lipoyl]-L-lysyl-[glycine-cleavage complex H protein] + glycine + H(+) = N(6)-[(R)-S(8)-aminomethyldihydrolipoyl]-L-lysyl-[glycine-cleavage complex H protein] + CO2</text>
        <dbReference type="Rhea" id="RHEA:24304"/>
        <dbReference type="Rhea" id="RHEA-COMP:10494"/>
        <dbReference type="Rhea" id="RHEA-COMP:10495"/>
        <dbReference type="ChEBI" id="CHEBI:15378"/>
        <dbReference type="ChEBI" id="CHEBI:16526"/>
        <dbReference type="ChEBI" id="CHEBI:57305"/>
        <dbReference type="ChEBI" id="CHEBI:83099"/>
        <dbReference type="ChEBI" id="CHEBI:83143"/>
        <dbReference type="EC" id="1.4.4.2"/>
    </reaction>
</comment>
<dbReference type="CDD" id="cd00613">
    <property type="entry name" value="GDC-P"/>
    <property type="match status" value="2"/>
</dbReference>
<evidence type="ECO:0000256" key="5">
    <source>
        <dbReference type="ARBA" id="ARBA00022898"/>
    </source>
</evidence>
<organism evidence="12">
    <name type="scientific">Rhodothermus marinus</name>
    <name type="common">Rhodothermus obamensis</name>
    <dbReference type="NCBI Taxonomy" id="29549"/>
    <lineage>
        <taxon>Bacteria</taxon>
        <taxon>Pseudomonadati</taxon>
        <taxon>Rhodothermota</taxon>
        <taxon>Rhodothermia</taxon>
        <taxon>Rhodothermales</taxon>
        <taxon>Rhodothermaceae</taxon>
        <taxon>Rhodothermus</taxon>
    </lineage>
</organism>
<feature type="domain" description="Glycine cleavage system P-protein N-terminal" evidence="10">
    <location>
        <begin position="13"/>
        <end position="439"/>
    </location>
</feature>
<dbReference type="AlphaFoldDB" id="A0A7V2F796"/>
<dbReference type="GO" id="GO:0005829">
    <property type="term" value="C:cytosol"/>
    <property type="evidence" value="ECO:0007669"/>
    <property type="project" value="TreeGrafter"/>
</dbReference>
<dbReference type="FunFam" id="3.40.640.10:FF:000005">
    <property type="entry name" value="Glycine dehydrogenase (decarboxylating), mitochondrial"/>
    <property type="match status" value="1"/>
</dbReference>
<dbReference type="Pfam" id="PF21478">
    <property type="entry name" value="GcvP2_C"/>
    <property type="match status" value="1"/>
</dbReference>
<dbReference type="NCBIfam" id="NF003346">
    <property type="entry name" value="PRK04366.1"/>
    <property type="match status" value="1"/>
</dbReference>
<protein>
    <recommendedName>
        <fullName evidence="8">Glycine dehydrogenase (decarboxylating)</fullName>
        <ecNumber evidence="8">1.4.4.2</ecNumber>
    </recommendedName>
    <alternativeName>
        <fullName evidence="8">Glycine cleavage system P-protein</fullName>
    </alternativeName>
    <alternativeName>
        <fullName evidence="8">Glycine decarboxylase</fullName>
    </alternativeName>
    <alternativeName>
        <fullName evidence="8">Glycine dehydrogenase (aminomethyl-transferring)</fullName>
    </alternativeName>
</protein>